<dbReference type="GO" id="GO:0003723">
    <property type="term" value="F:RNA binding"/>
    <property type="evidence" value="ECO:0007669"/>
    <property type="project" value="UniProtKB-UniRule"/>
</dbReference>
<dbReference type="SMART" id="SM00360">
    <property type="entry name" value="RRM"/>
    <property type="match status" value="2"/>
</dbReference>
<dbReference type="SUPFAM" id="SSF54928">
    <property type="entry name" value="RNA-binding domain, RBD"/>
    <property type="match status" value="1"/>
</dbReference>
<accession>A0AAD8R040</accession>
<sequence>MASSYYNPPPSSYAAPPAPPPGASAYAYRHHAAYLPQPPPPAYGGYFDRAEPLAPPRDELRTLFIAGLPADVKPREVYNLFRDFPGYVSSHLRSGKSPQSYAFAVFADQPSALAAMSATNGLTFDLEKNCSIHVDLAKANSRPKRPRTDYDFPTSGKKSRNPRDLPDSGAGSNIHMSGMGNSSHSLNAYPSAQRYANIGSSTAFSKDPSMFAPQTNPPCPTLFVANLGQSVSERELTDVFSSCEGFIKLKMQNKFGGPVAFVDFKDEYSSTEALNRLQGAILHSSPGEGMRVEYAKSRMGLRRRS</sequence>
<organism evidence="5 6">
    <name type="scientific">Lolium multiflorum</name>
    <name type="common">Italian ryegrass</name>
    <name type="synonym">Lolium perenne subsp. multiflorum</name>
    <dbReference type="NCBI Taxonomy" id="4521"/>
    <lineage>
        <taxon>Eukaryota</taxon>
        <taxon>Viridiplantae</taxon>
        <taxon>Streptophyta</taxon>
        <taxon>Embryophyta</taxon>
        <taxon>Tracheophyta</taxon>
        <taxon>Spermatophyta</taxon>
        <taxon>Magnoliopsida</taxon>
        <taxon>Liliopsida</taxon>
        <taxon>Poales</taxon>
        <taxon>Poaceae</taxon>
        <taxon>BOP clade</taxon>
        <taxon>Pooideae</taxon>
        <taxon>Poodae</taxon>
        <taxon>Poeae</taxon>
        <taxon>Poeae Chloroplast Group 2 (Poeae type)</taxon>
        <taxon>Loliodinae</taxon>
        <taxon>Loliinae</taxon>
        <taxon>Lolium</taxon>
    </lineage>
</organism>
<keyword evidence="1 2" id="KW-0694">RNA-binding</keyword>
<comment type="caution">
    <text evidence="5">The sequence shown here is derived from an EMBL/GenBank/DDBJ whole genome shotgun (WGS) entry which is preliminary data.</text>
</comment>
<evidence type="ECO:0000313" key="6">
    <source>
        <dbReference type="Proteomes" id="UP001231189"/>
    </source>
</evidence>
<proteinExistence type="predicted"/>
<dbReference type="Gene3D" id="3.30.70.330">
    <property type="match status" value="2"/>
</dbReference>
<dbReference type="AlphaFoldDB" id="A0AAD8R040"/>
<evidence type="ECO:0000259" key="4">
    <source>
        <dbReference type="PROSITE" id="PS50102"/>
    </source>
</evidence>
<name>A0AAD8R040_LOLMU</name>
<dbReference type="InterPro" id="IPR035979">
    <property type="entry name" value="RBD_domain_sf"/>
</dbReference>
<dbReference type="PANTHER" id="PTHR10501">
    <property type="entry name" value="U1 SMALL NUCLEAR RIBONUCLEOPROTEIN A/U2 SMALL NUCLEAR RIBONUCLEOPROTEIN B"/>
    <property type="match status" value="1"/>
</dbReference>
<protein>
    <recommendedName>
        <fullName evidence="4">RRM domain-containing protein</fullName>
    </recommendedName>
</protein>
<feature type="domain" description="RRM" evidence="4">
    <location>
        <begin position="61"/>
        <end position="139"/>
    </location>
</feature>
<keyword evidence="6" id="KW-1185">Reference proteome</keyword>
<evidence type="ECO:0000256" key="1">
    <source>
        <dbReference type="ARBA" id="ARBA00022884"/>
    </source>
</evidence>
<feature type="compositionally biased region" description="Polar residues" evidence="3">
    <location>
        <begin position="170"/>
        <end position="182"/>
    </location>
</feature>
<evidence type="ECO:0000256" key="2">
    <source>
        <dbReference type="PROSITE-ProRule" id="PRU00176"/>
    </source>
</evidence>
<dbReference type="Proteomes" id="UP001231189">
    <property type="component" value="Unassembled WGS sequence"/>
</dbReference>
<feature type="domain" description="RRM" evidence="4">
    <location>
        <begin position="220"/>
        <end position="297"/>
    </location>
</feature>
<reference evidence="5" key="1">
    <citation type="submission" date="2023-07" db="EMBL/GenBank/DDBJ databases">
        <title>A chromosome-level genome assembly of Lolium multiflorum.</title>
        <authorList>
            <person name="Chen Y."/>
            <person name="Copetti D."/>
            <person name="Kolliker R."/>
            <person name="Studer B."/>
        </authorList>
    </citation>
    <scope>NUCLEOTIDE SEQUENCE</scope>
    <source>
        <strain evidence="5">02402/16</strain>
        <tissue evidence="5">Leaf</tissue>
    </source>
</reference>
<dbReference type="Pfam" id="PF00076">
    <property type="entry name" value="RRM_1"/>
    <property type="match status" value="2"/>
</dbReference>
<evidence type="ECO:0000313" key="5">
    <source>
        <dbReference type="EMBL" id="KAK1611971.1"/>
    </source>
</evidence>
<dbReference type="PROSITE" id="PS50102">
    <property type="entry name" value="RRM"/>
    <property type="match status" value="2"/>
</dbReference>
<gene>
    <name evidence="5" type="ORF">QYE76_035644</name>
</gene>
<evidence type="ECO:0000256" key="3">
    <source>
        <dbReference type="SAM" id="MobiDB-lite"/>
    </source>
</evidence>
<dbReference type="FunFam" id="3.30.70.330:FF:000404">
    <property type="entry name" value="RNA-binding protein with multiple splicing"/>
    <property type="match status" value="1"/>
</dbReference>
<dbReference type="EMBL" id="JAUUTY010000007">
    <property type="protein sequence ID" value="KAK1611971.1"/>
    <property type="molecule type" value="Genomic_DNA"/>
</dbReference>
<dbReference type="InterPro" id="IPR000504">
    <property type="entry name" value="RRM_dom"/>
</dbReference>
<dbReference type="InterPro" id="IPR012677">
    <property type="entry name" value="Nucleotide-bd_a/b_plait_sf"/>
</dbReference>
<feature type="region of interest" description="Disordered" evidence="3">
    <location>
        <begin position="137"/>
        <end position="182"/>
    </location>
</feature>